<evidence type="ECO:0000256" key="2">
    <source>
        <dbReference type="ARBA" id="ARBA00012438"/>
    </source>
</evidence>
<dbReference type="AlphaFoldDB" id="A0A5B0DXX9"/>
<dbReference type="PANTHER" id="PTHR41523">
    <property type="entry name" value="TWO-COMPONENT SYSTEM SENSOR PROTEIN"/>
    <property type="match status" value="1"/>
</dbReference>
<dbReference type="Pfam" id="PF08448">
    <property type="entry name" value="PAS_4"/>
    <property type="match status" value="1"/>
</dbReference>
<dbReference type="InterPro" id="IPR011102">
    <property type="entry name" value="Sig_transdc_His_kinase_HWE"/>
</dbReference>
<keyword evidence="10" id="KW-0677">Repeat</keyword>
<dbReference type="InterPro" id="IPR000700">
    <property type="entry name" value="PAS-assoc_C"/>
</dbReference>
<dbReference type="EC" id="2.7.13.3" evidence="2"/>
<keyword evidence="14" id="KW-0157">Chromophore</keyword>
<accession>A0A5B0DXX9</accession>
<dbReference type="InterPro" id="IPR013656">
    <property type="entry name" value="PAS_4"/>
</dbReference>
<evidence type="ECO:0000256" key="1">
    <source>
        <dbReference type="ARBA" id="ARBA00000085"/>
    </source>
</evidence>
<dbReference type="PROSITE" id="PS50113">
    <property type="entry name" value="PAC"/>
    <property type="match status" value="2"/>
</dbReference>
<evidence type="ECO:0000256" key="8">
    <source>
        <dbReference type="ARBA" id="ARBA00022643"/>
    </source>
</evidence>
<evidence type="ECO:0000256" key="13">
    <source>
        <dbReference type="ARBA" id="ARBA00022840"/>
    </source>
</evidence>
<keyword evidence="8" id="KW-0288">FMN</keyword>
<proteinExistence type="predicted"/>
<dbReference type="Gene3D" id="3.30.450.20">
    <property type="entry name" value="PAS domain"/>
    <property type="match status" value="3"/>
</dbReference>
<comment type="catalytic activity">
    <reaction evidence="1">
        <text>ATP + protein L-histidine = ADP + protein N-phospho-L-histidine.</text>
        <dbReference type="EC" id="2.7.13.3"/>
    </reaction>
</comment>
<feature type="domain" description="PAC" evidence="18">
    <location>
        <begin position="197"/>
        <end position="249"/>
    </location>
</feature>
<keyword evidence="6" id="KW-0716">Sensory transduction</keyword>
<dbReference type="SMART" id="SM00086">
    <property type="entry name" value="PAC"/>
    <property type="match status" value="2"/>
</dbReference>
<dbReference type="SMART" id="SM00911">
    <property type="entry name" value="HWE_HK"/>
    <property type="match status" value="1"/>
</dbReference>
<dbReference type="InterPro" id="IPR035965">
    <property type="entry name" value="PAS-like_dom_sf"/>
</dbReference>
<keyword evidence="20" id="KW-1185">Reference proteome</keyword>
<organism evidence="19 20">
    <name type="scientific">Aureimonas fodinaquatilis</name>
    <dbReference type="NCBI Taxonomy" id="2565783"/>
    <lineage>
        <taxon>Bacteria</taxon>
        <taxon>Pseudomonadati</taxon>
        <taxon>Pseudomonadota</taxon>
        <taxon>Alphaproteobacteria</taxon>
        <taxon>Hyphomicrobiales</taxon>
        <taxon>Aurantimonadaceae</taxon>
        <taxon>Aureimonas</taxon>
    </lineage>
</organism>
<evidence type="ECO:0000256" key="12">
    <source>
        <dbReference type="ARBA" id="ARBA00022777"/>
    </source>
</evidence>
<keyword evidence="12" id="KW-0418">Kinase</keyword>
<feature type="domain" description="PAS" evidence="17">
    <location>
        <begin position="124"/>
        <end position="194"/>
    </location>
</feature>
<keyword evidence="11" id="KW-0547">Nucleotide-binding</keyword>
<dbReference type="SUPFAM" id="SSF55785">
    <property type="entry name" value="PYP-like sensor domain (PAS domain)"/>
    <property type="match status" value="3"/>
</dbReference>
<keyword evidence="5" id="KW-0597">Phosphoprotein</keyword>
<dbReference type="OrthoDB" id="7991996at2"/>
<evidence type="ECO:0000256" key="4">
    <source>
        <dbReference type="ARBA" id="ARBA00022543"/>
    </source>
</evidence>
<protein>
    <recommendedName>
        <fullName evidence="3">Blue-light-activated histidine kinase</fullName>
        <ecNumber evidence="2">2.7.13.3</ecNumber>
    </recommendedName>
</protein>
<dbReference type="InterPro" id="IPR013655">
    <property type="entry name" value="PAS_fold_3"/>
</dbReference>
<keyword evidence="15" id="KW-0843">Virulence</keyword>
<evidence type="ECO:0000256" key="9">
    <source>
        <dbReference type="ARBA" id="ARBA00022679"/>
    </source>
</evidence>
<evidence type="ECO:0000259" key="18">
    <source>
        <dbReference type="PROSITE" id="PS50113"/>
    </source>
</evidence>
<keyword evidence="7" id="KW-0285">Flavoprotein</keyword>
<evidence type="ECO:0000256" key="16">
    <source>
        <dbReference type="ARBA" id="ARBA00023170"/>
    </source>
</evidence>
<feature type="domain" description="PAS" evidence="17">
    <location>
        <begin position="246"/>
        <end position="302"/>
    </location>
</feature>
<dbReference type="GO" id="GO:0005524">
    <property type="term" value="F:ATP binding"/>
    <property type="evidence" value="ECO:0007669"/>
    <property type="project" value="UniProtKB-KW"/>
</dbReference>
<gene>
    <name evidence="19" type="ORF">FPY71_06980</name>
</gene>
<evidence type="ECO:0000256" key="11">
    <source>
        <dbReference type="ARBA" id="ARBA00022741"/>
    </source>
</evidence>
<name>A0A5B0DXX9_9HYPH</name>
<dbReference type="CDD" id="cd00130">
    <property type="entry name" value="PAS"/>
    <property type="match status" value="2"/>
</dbReference>
<dbReference type="PANTHER" id="PTHR41523:SF8">
    <property type="entry name" value="ETHYLENE RESPONSE SENSOR PROTEIN"/>
    <property type="match status" value="1"/>
</dbReference>
<dbReference type="GO" id="GO:0004673">
    <property type="term" value="F:protein histidine kinase activity"/>
    <property type="evidence" value="ECO:0007669"/>
    <property type="project" value="UniProtKB-EC"/>
</dbReference>
<evidence type="ECO:0000313" key="20">
    <source>
        <dbReference type="Proteomes" id="UP000324738"/>
    </source>
</evidence>
<dbReference type="SMART" id="SM00091">
    <property type="entry name" value="PAS"/>
    <property type="match status" value="2"/>
</dbReference>
<evidence type="ECO:0000256" key="14">
    <source>
        <dbReference type="ARBA" id="ARBA00022991"/>
    </source>
</evidence>
<evidence type="ECO:0000256" key="5">
    <source>
        <dbReference type="ARBA" id="ARBA00022553"/>
    </source>
</evidence>
<evidence type="ECO:0000256" key="7">
    <source>
        <dbReference type="ARBA" id="ARBA00022630"/>
    </source>
</evidence>
<keyword evidence="9" id="KW-0808">Transferase</keyword>
<evidence type="ECO:0000259" key="17">
    <source>
        <dbReference type="PROSITE" id="PS50112"/>
    </source>
</evidence>
<evidence type="ECO:0000256" key="10">
    <source>
        <dbReference type="ARBA" id="ARBA00022737"/>
    </source>
</evidence>
<dbReference type="Pfam" id="PF13426">
    <property type="entry name" value="PAS_9"/>
    <property type="match status" value="1"/>
</dbReference>
<dbReference type="Pfam" id="PF08447">
    <property type="entry name" value="PAS_3"/>
    <property type="match status" value="1"/>
</dbReference>
<dbReference type="NCBIfam" id="TIGR00229">
    <property type="entry name" value="sensory_box"/>
    <property type="match status" value="2"/>
</dbReference>
<dbReference type="GO" id="GO:0009881">
    <property type="term" value="F:photoreceptor activity"/>
    <property type="evidence" value="ECO:0007669"/>
    <property type="project" value="UniProtKB-KW"/>
</dbReference>
<evidence type="ECO:0000313" key="19">
    <source>
        <dbReference type="EMBL" id="KAA0971208.1"/>
    </source>
</evidence>
<dbReference type="Proteomes" id="UP000324738">
    <property type="component" value="Unassembled WGS sequence"/>
</dbReference>
<dbReference type="EMBL" id="VTWH01000002">
    <property type="protein sequence ID" value="KAA0971208.1"/>
    <property type="molecule type" value="Genomic_DNA"/>
</dbReference>
<keyword evidence="13" id="KW-0067">ATP-binding</keyword>
<dbReference type="PROSITE" id="PS50112">
    <property type="entry name" value="PAS"/>
    <property type="match status" value="2"/>
</dbReference>
<keyword evidence="16" id="KW-0675">Receptor</keyword>
<evidence type="ECO:0000256" key="6">
    <source>
        <dbReference type="ARBA" id="ARBA00022606"/>
    </source>
</evidence>
<dbReference type="Gene3D" id="3.30.565.10">
    <property type="entry name" value="Histidine kinase-like ATPase, C-terminal domain"/>
    <property type="match status" value="1"/>
</dbReference>
<reference evidence="19 20" key="1">
    <citation type="submission" date="2019-08" db="EMBL/GenBank/DDBJ databases">
        <title>Aureimonas fodiniaquatilis sp. nov., isolated from a coal mine wastewater.</title>
        <authorList>
            <person name="Kim W."/>
        </authorList>
    </citation>
    <scope>NUCLEOTIDE SEQUENCE [LARGE SCALE GENOMIC DNA]</scope>
    <source>
        <strain evidence="19 20">CAU 1482</strain>
    </source>
</reference>
<dbReference type="InterPro" id="IPR036890">
    <property type="entry name" value="HATPase_C_sf"/>
</dbReference>
<keyword evidence="4" id="KW-0600">Photoreceptor protein</keyword>
<sequence>MILPAHSRIVLFWGPEFVTFYNDAYGPTIGVKHPGALGRPARENWSERWNDDLGPLLEKVRETGETFSCKGRPFYTERHGYPETVYFDLSYSAVRDEAGAIQGVLCLVNETTEWVLAQAALEENEQQLAAIISQASGGIAVADLTGQMTLVNRRFCEIVGYSEAELLQMNMQDITYDADLHENQILFSRLIDGEGDFFIEKRYVRKDGSLVWVGNSVGLIRDEQGVPEKALAVVADISDRKRAEDEGRRLASIISSSQEAILATDLEMIITSWNTGAEKLYGYDAEEVIGQKLSILVPADRSGEEADTIDCMRRDEFLAPFDTQRVRKDNTIVDVALTVSPIKDEHGVVTGASIIARDVTERKHAERLQRVIAQEMQHRVKNIFATVQAIARQTFSGSSDVAASIQAFNGRIMAMTKAHDLLHSETWDGADLWAVIRQATAPYDADQFEISGPNVRLSPRAALALSLALHELATNAAKYGALSASSGRVSIEWSIAEYADPILHFWWKESGGPEVFPPTRQGFGSKLIQNVLAAELRGDVTVSHNREGLEFAVTAPLEISWDS</sequence>
<feature type="domain" description="PAC" evidence="18">
    <location>
        <begin position="319"/>
        <end position="371"/>
    </location>
</feature>
<dbReference type="InterPro" id="IPR001610">
    <property type="entry name" value="PAC"/>
</dbReference>
<evidence type="ECO:0000256" key="3">
    <source>
        <dbReference type="ARBA" id="ARBA00021740"/>
    </source>
</evidence>
<dbReference type="InterPro" id="IPR000014">
    <property type="entry name" value="PAS"/>
</dbReference>
<evidence type="ECO:0000256" key="15">
    <source>
        <dbReference type="ARBA" id="ARBA00023026"/>
    </source>
</evidence>
<comment type="caution">
    <text evidence="19">The sequence shown here is derived from an EMBL/GenBank/DDBJ whole genome shotgun (WGS) entry which is preliminary data.</text>
</comment>
<dbReference type="Pfam" id="PF07536">
    <property type="entry name" value="HWE_HK"/>
    <property type="match status" value="1"/>
</dbReference>